<dbReference type="GO" id="GO:0016747">
    <property type="term" value="F:acyltransferase activity, transferring groups other than amino-acyl groups"/>
    <property type="evidence" value="ECO:0007669"/>
    <property type="project" value="InterPro"/>
</dbReference>
<name>A0A0V7ZYC5_9CYAN</name>
<dbReference type="OrthoDB" id="9785602at2"/>
<dbReference type="InterPro" id="IPR051531">
    <property type="entry name" value="N-acetyltransferase"/>
</dbReference>
<comment type="caution">
    <text evidence="6">The sequence shown here is derived from an EMBL/GenBank/DDBJ whole genome shotgun (WGS) entry which is preliminary data.</text>
</comment>
<organism evidence="6 7">
    <name type="scientific">Mastigocoleus testarum BC008</name>
    <dbReference type="NCBI Taxonomy" id="371196"/>
    <lineage>
        <taxon>Bacteria</taxon>
        <taxon>Bacillati</taxon>
        <taxon>Cyanobacteriota</taxon>
        <taxon>Cyanophyceae</taxon>
        <taxon>Nostocales</taxon>
        <taxon>Hapalosiphonaceae</taxon>
        <taxon>Mastigocoleus</taxon>
    </lineage>
</organism>
<evidence type="ECO:0000259" key="4">
    <source>
        <dbReference type="PROSITE" id="PS51186"/>
    </source>
</evidence>
<dbReference type="Pfam" id="PF13302">
    <property type="entry name" value="Acetyltransf_3"/>
    <property type="match status" value="1"/>
</dbReference>
<dbReference type="PROSITE" id="PS51186">
    <property type="entry name" value="GNAT"/>
    <property type="match status" value="1"/>
</dbReference>
<dbReference type="AlphaFoldDB" id="A0A0V7ZYC5"/>
<comment type="similarity">
    <text evidence="3">Belongs to the acetyltransferase family. RimJ subfamily.</text>
</comment>
<evidence type="ECO:0000313" key="7">
    <source>
        <dbReference type="Proteomes" id="UP000053372"/>
    </source>
</evidence>
<dbReference type="PANTHER" id="PTHR43792:SF8">
    <property type="entry name" value="[RIBOSOMAL PROTEIN US5]-ALANINE N-ACETYLTRANSFERASE"/>
    <property type="match status" value="1"/>
</dbReference>
<dbReference type="InterPro" id="IPR000182">
    <property type="entry name" value="GNAT_dom"/>
</dbReference>
<dbReference type="RefSeq" id="WP_027842859.1">
    <property type="nucleotide sequence ID" value="NZ_LMTZ01000021.1"/>
</dbReference>
<keyword evidence="7" id="KW-1185">Reference proteome</keyword>
<feature type="domain" description="N-acetyltransferase" evidence="4">
    <location>
        <begin position="29"/>
        <end position="178"/>
    </location>
</feature>
<evidence type="ECO:0000256" key="2">
    <source>
        <dbReference type="ARBA" id="ARBA00023315"/>
    </source>
</evidence>
<protein>
    <submittedName>
        <fullName evidence="6">Acetyltransferase</fullName>
    </submittedName>
</protein>
<keyword evidence="1 6" id="KW-0808">Transferase</keyword>
<dbReference type="Proteomes" id="UP000053372">
    <property type="component" value="Unassembled WGS sequence"/>
</dbReference>
<evidence type="ECO:0000313" key="6">
    <source>
        <dbReference type="EMBL" id="KST69546.1"/>
    </source>
</evidence>
<evidence type="ECO:0000256" key="3">
    <source>
        <dbReference type="ARBA" id="ARBA00038502"/>
    </source>
</evidence>
<dbReference type="SUPFAM" id="SSF55729">
    <property type="entry name" value="Acyl-CoA N-acyltransferases (Nat)"/>
    <property type="match status" value="1"/>
</dbReference>
<proteinExistence type="inferred from homology"/>
<keyword evidence="2" id="KW-0012">Acyltransferase</keyword>
<accession>A0A0V7ZYC5</accession>
<dbReference type="EMBL" id="LMTZ01000023">
    <property type="protein sequence ID" value="KST69488.1"/>
    <property type="molecule type" value="Genomic_DNA"/>
</dbReference>
<sequence length="182" mass="21222">MTAQLTLETTRLNLRPLYLSDARSLQKVISISDIADTMISIPYPYPDSEAERYIRKKIAEFESGNSVTFVIEPKEKSFLRGVIEIREIEPEHSQAELSFWLAVECWGKGYMTEALKPVLNFCFNHLHLNRIYSYHMTRNLASGRVLKKNGFVREGILRQRVKKWGVFEDVVILAILRKDWQN</sequence>
<dbReference type="InterPro" id="IPR016181">
    <property type="entry name" value="Acyl_CoA_acyltransferase"/>
</dbReference>
<evidence type="ECO:0000313" key="5">
    <source>
        <dbReference type="EMBL" id="KST69488.1"/>
    </source>
</evidence>
<dbReference type="EMBL" id="LMTZ01000021">
    <property type="protein sequence ID" value="KST69546.1"/>
    <property type="molecule type" value="Genomic_DNA"/>
</dbReference>
<gene>
    <name evidence="5" type="ORF">BC008_04100</name>
    <name evidence="6" type="ORF">BC008_04390</name>
</gene>
<evidence type="ECO:0000256" key="1">
    <source>
        <dbReference type="ARBA" id="ARBA00022679"/>
    </source>
</evidence>
<dbReference type="Gene3D" id="3.40.630.30">
    <property type="match status" value="1"/>
</dbReference>
<dbReference type="PANTHER" id="PTHR43792">
    <property type="entry name" value="GNAT FAMILY, PUTATIVE (AFU_ORTHOLOGUE AFUA_3G00765)-RELATED-RELATED"/>
    <property type="match status" value="1"/>
</dbReference>
<reference evidence="6 7" key="1">
    <citation type="journal article" date="2015" name="Genome Announc.">
        <title>Draft Genome of the Euendolithic (true boring) Cyanobacterium Mastigocoleus testarum strain BC008.</title>
        <authorList>
            <person name="Guida B.S."/>
            <person name="Garcia-Pichel F."/>
        </authorList>
    </citation>
    <scope>NUCLEOTIDE SEQUENCE [LARGE SCALE GENOMIC DNA]</scope>
    <source>
        <strain evidence="6 7">BC008</strain>
    </source>
</reference>